<evidence type="ECO:0000313" key="3">
    <source>
        <dbReference type="EMBL" id="SDI57203.1"/>
    </source>
</evidence>
<accession>A0A1G8LNI8</accession>
<dbReference type="OrthoDB" id="6399368at2"/>
<feature type="chain" id="PRO_5011489684" evidence="2">
    <location>
        <begin position="24"/>
        <end position="128"/>
    </location>
</feature>
<gene>
    <name evidence="3" type="ORF">SAMN04488540_102119</name>
</gene>
<feature type="signal peptide" evidence="2">
    <location>
        <begin position="1"/>
        <end position="23"/>
    </location>
</feature>
<dbReference type="EMBL" id="FNEM01000002">
    <property type="protein sequence ID" value="SDI57203.1"/>
    <property type="molecule type" value="Genomic_DNA"/>
</dbReference>
<proteinExistence type="predicted"/>
<reference evidence="4" key="1">
    <citation type="submission" date="2016-10" db="EMBL/GenBank/DDBJ databases">
        <authorList>
            <person name="Varghese N."/>
            <person name="Submissions S."/>
        </authorList>
    </citation>
    <scope>NUCLEOTIDE SEQUENCE [LARGE SCALE GENOMIC DNA]</scope>
    <source>
        <strain evidence="4">DSM 23317</strain>
    </source>
</reference>
<protein>
    <submittedName>
        <fullName evidence="3">Outer membrane protein assembly factor BamE, lipoprotein component of the BamABCDE complex</fullName>
    </submittedName>
</protein>
<dbReference type="AlphaFoldDB" id="A0A1G8LNI8"/>
<dbReference type="RefSeq" id="WP_090361729.1">
    <property type="nucleotide sequence ID" value="NZ_FNEM01000002.1"/>
</dbReference>
<evidence type="ECO:0000313" key="4">
    <source>
        <dbReference type="Proteomes" id="UP000199527"/>
    </source>
</evidence>
<dbReference type="Gene3D" id="3.30.1450.10">
    <property type="match status" value="1"/>
</dbReference>
<keyword evidence="3" id="KW-0449">Lipoprotein</keyword>
<name>A0A1G8LNI8_9GAMM</name>
<dbReference type="InterPro" id="IPR021534">
    <property type="entry name" value="DUF3192"/>
</dbReference>
<dbReference type="Pfam" id="PF11399">
    <property type="entry name" value="DUF3192"/>
    <property type="match status" value="1"/>
</dbReference>
<sequence>MQSKVLLPMVVAAAFGLSGCVVAVGGDGWESDSWDSDSSSHWKKLETENRKKLSQLSPGMSVDQVVALLGTAEFNEFYRQDDKDVQVLFYRTHRTKGDGKTTKEECTAVVLEQGKVVGWGDKAYQNAI</sequence>
<evidence type="ECO:0000256" key="1">
    <source>
        <dbReference type="ARBA" id="ARBA00022729"/>
    </source>
</evidence>
<organism evidence="3 4">
    <name type="scientific">Ferrimonas sediminum</name>
    <dbReference type="NCBI Taxonomy" id="718193"/>
    <lineage>
        <taxon>Bacteria</taxon>
        <taxon>Pseudomonadati</taxon>
        <taxon>Pseudomonadota</taxon>
        <taxon>Gammaproteobacteria</taxon>
        <taxon>Alteromonadales</taxon>
        <taxon>Ferrimonadaceae</taxon>
        <taxon>Ferrimonas</taxon>
    </lineage>
</organism>
<dbReference type="PROSITE" id="PS51257">
    <property type="entry name" value="PROKAR_LIPOPROTEIN"/>
    <property type="match status" value="1"/>
</dbReference>
<dbReference type="Proteomes" id="UP000199527">
    <property type="component" value="Unassembled WGS sequence"/>
</dbReference>
<evidence type="ECO:0000256" key="2">
    <source>
        <dbReference type="SAM" id="SignalP"/>
    </source>
</evidence>
<dbReference type="InterPro" id="IPR037873">
    <property type="entry name" value="BamE-like"/>
</dbReference>
<keyword evidence="4" id="KW-1185">Reference proteome</keyword>
<keyword evidence="1 2" id="KW-0732">Signal</keyword>